<accession>A0A1E7DJZ9</accession>
<dbReference type="InterPro" id="IPR036249">
    <property type="entry name" value="Thioredoxin-like_sf"/>
</dbReference>
<organism evidence="2 3">
    <name type="scientific">Domibacillus iocasae</name>
    <dbReference type="NCBI Taxonomy" id="1714016"/>
    <lineage>
        <taxon>Bacteria</taxon>
        <taxon>Bacillati</taxon>
        <taxon>Bacillota</taxon>
        <taxon>Bacilli</taxon>
        <taxon>Bacillales</taxon>
        <taxon>Bacillaceae</taxon>
        <taxon>Domibacillus</taxon>
    </lineage>
</organism>
<name>A0A1E7DJZ9_9BACI</name>
<dbReference type="OrthoDB" id="9799122at2"/>
<dbReference type="InterPro" id="IPR001853">
    <property type="entry name" value="DSBA-like_thioredoxin_dom"/>
</dbReference>
<dbReference type="GO" id="GO:0016491">
    <property type="term" value="F:oxidoreductase activity"/>
    <property type="evidence" value="ECO:0007669"/>
    <property type="project" value="InterPro"/>
</dbReference>
<dbReference type="Pfam" id="PF01323">
    <property type="entry name" value="DSBA"/>
    <property type="match status" value="1"/>
</dbReference>
<evidence type="ECO:0000313" key="3">
    <source>
        <dbReference type="Proteomes" id="UP000095658"/>
    </source>
</evidence>
<dbReference type="PROSITE" id="PS00195">
    <property type="entry name" value="GLUTAREDOXIN_1"/>
    <property type="match status" value="1"/>
</dbReference>
<dbReference type="Gene3D" id="3.40.30.10">
    <property type="entry name" value="Glutaredoxin"/>
    <property type="match status" value="1"/>
</dbReference>
<feature type="domain" description="DSBA-like thioredoxin" evidence="1">
    <location>
        <begin position="5"/>
        <end position="193"/>
    </location>
</feature>
<proteinExistence type="predicted"/>
<evidence type="ECO:0000259" key="1">
    <source>
        <dbReference type="Pfam" id="PF01323"/>
    </source>
</evidence>
<dbReference type="CDD" id="cd03024">
    <property type="entry name" value="DsbA_FrnE"/>
    <property type="match status" value="1"/>
</dbReference>
<dbReference type="AlphaFoldDB" id="A0A1E7DJZ9"/>
<dbReference type="STRING" id="1714016.BA724_13380"/>
<dbReference type="GO" id="GO:0016853">
    <property type="term" value="F:isomerase activity"/>
    <property type="evidence" value="ECO:0007669"/>
    <property type="project" value="UniProtKB-KW"/>
</dbReference>
<keyword evidence="2" id="KW-0413">Isomerase</keyword>
<dbReference type="Proteomes" id="UP000095658">
    <property type="component" value="Unassembled WGS sequence"/>
</dbReference>
<evidence type="ECO:0000313" key="2">
    <source>
        <dbReference type="EMBL" id="OES43412.1"/>
    </source>
</evidence>
<gene>
    <name evidence="2" type="ORF">BA724_13380</name>
</gene>
<dbReference type="PANTHER" id="PTHR13887">
    <property type="entry name" value="GLUTATHIONE S-TRANSFERASE KAPPA"/>
    <property type="match status" value="1"/>
</dbReference>
<comment type="caution">
    <text evidence="2">The sequence shown here is derived from an EMBL/GenBank/DDBJ whole genome shotgun (WGS) entry which is preliminary data.</text>
</comment>
<dbReference type="RefSeq" id="WP_069939850.1">
    <property type="nucleotide sequence ID" value="NZ_MAMP01000025.1"/>
</dbReference>
<dbReference type="PANTHER" id="PTHR13887:SF33">
    <property type="entry name" value="ISOMERASE"/>
    <property type="match status" value="1"/>
</dbReference>
<keyword evidence="3" id="KW-1185">Reference proteome</keyword>
<dbReference type="EMBL" id="MAMP01000025">
    <property type="protein sequence ID" value="OES43412.1"/>
    <property type="molecule type" value="Genomic_DNA"/>
</dbReference>
<sequence length="219" mass="25071">MTVKINVYSDYVCPFCFLAEQPLYEAIEGKDDIEVEWMPYELRPYPNETLRPEDSYLQTTWKQSVYPLAKEMGIPIVLPNVSPQPYTHLAFEGYQFAKANGKGTEYNDRMLRAFFQEQKDIGNVDVLTELAGEIGLDEEAYRAAIKNRTYKEAHEKALDHAYNEAEITAVPTFIIGNTKVSGIRSKEVLEQIIEQERKKRKKKVTLLMDGQSCGIDGCQ</sequence>
<reference evidence="2 3" key="1">
    <citation type="submission" date="2016-06" db="EMBL/GenBank/DDBJ databases">
        <title>Domibacillus iocasae genome sequencing.</title>
        <authorList>
            <person name="Verma A."/>
            <person name="Pal Y."/>
            <person name="Ojha A.K."/>
            <person name="Krishnamurthi S."/>
        </authorList>
    </citation>
    <scope>NUCLEOTIDE SEQUENCE [LARGE SCALE GENOMIC DNA]</scope>
    <source>
        <strain evidence="2 3">DSM 29979</strain>
    </source>
</reference>
<protein>
    <submittedName>
        <fullName evidence="2">2-hydroxychromene-2-carboxylate isomerase</fullName>
    </submittedName>
</protein>
<dbReference type="InterPro" id="IPR011767">
    <property type="entry name" value="GLR_AS"/>
</dbReference>
<dbReference type="SUPFAM" id="SSF52833">
    <property type="entry name" value="Thioredoxin-like"/>
    <property type="match status" value="1"/>
</dbReference>